<accession>A0ABP1NAS5</accession>
<comment type="similarity">
    <text evidence="1">Belongs to the FMC1 family.</text>
</comment>
<keyword evidence="4" id="KW-1185">Reference proteome</keyword>
<dbReference type="Pfam" id="PF13233">
    <property type="entry name" value="Complex1_LYR_2"/>
    <property type="match status" value="1"/>
</dbReference>
<proteinExistence type="inferred from homology"/>
<evidence type="ECO:0000256" key="2">
    <source>
        <dbReference type="ARBA" id="ARBA00013846"/>
    </source>
</evidence>
<sequence length="102" mass="11990">MKPNVKLLRSLIQEVRRMCPEQNMKDNIMIQYILNEARSHRETSEVLCKAREELQNLAETYLCYLESQRLGKEIHTRYTGKGERSVKETADLVGFKLPHDPK</sequence>
<gene>
    <name evidence="3" type="ORF">XYLVIOL_LOCUS3088</name>
</gene>
<protein>
    <recommendedName>
        <fullName evidence="2">Protein FMC1 homolog</fullName>
    </recommendedName>
</protein>
<evidence type="ECO:0000313" key="4">
    <source>
        <dbReference type="Proteomes" id="UP001642520"/>
    </source>
</evidence>
<dbReference type="PANTHER" id="PTHR31716">
    <property type="entry name" value="PROTEIN FMC1 HOMOLOG"/>
    <property type="match status" value="1"/>
</dbReference>
<comment type="caution">
    <text evidence="3">The sequence shown here is derived from an EMBL/GenBank/DDBJ whole genome shotgun (WGS) entry which is preliminary data.</text>
</comment>
<dbReference type="Proteomes" id="UP001642520">
    <property type="component" value="Unassembled WGS sequence"/>
</dbReference>
<dbReference type="InterPro" id="IPR037667">
    <property type="entry name" value="FMC1_homologue"/>
</dbReference>
<dbReference type="PANTHER" id="PTHR31716:SF1">
    <property type="entry name" value="PROTEIN FMC1 HOMOLOG"/>
    <property type="match status" value="1"/>
</dbReference>
<name>A0ABP1NAS5_XYLVO</name>
<evidence type="ECO:0000256" key="1">
    <source>
        <dbReference type="ARBA" id="ARBA00009058"/>
    </source>
</evidence>
<evidence type="ECO:0000313" key="3">
    <source>
        <dbReference type="EMBL" id="CAL7938096.1"/>
    </source>
</evidence>
<dbReference type="EMBL" id="CAXAJV020001288">
    <property type="protein sequence ID" value="CAL7938096.1"/>
    <property type="molecule type" value="Genomic_DNA"/>
</dbReference>
<reference evidence="3 4" key="1">
    <citation type="submission" date="2024-08" db="EMBL/GenBank/DDBJ databases">
        <authorList>
            <person name="Will J Nash"/>
            <person name="Angela Man"/>
            <person name="Seanna McTaggart"/>
            <person name="Kendall Baker"/>
            <person name="Tom Barker"/>
            <person name="Leah Catchpole"/>
            <person name="Alex Durrant"/>
            <person name="Karim Gharbi"/>
            <person name="Naomi Irish"/>
            <person name="Gemy Kaithakottil"/>
            <person name="Debby Ku"/>
            <person name="Aaliyah Providence"/>
            <person name="Felix Shaw"/>
            <person name="David Swarbreck"/>
            <person name="Chris Watkins"/>
            <person name="Ann M. McCartney"/>
            <person name="Giulio Formenti"/>
            <person name="Alice Mouton"/>
            <person name="Noel Vella"/>
            <person name="Bjorn M von Reumont"/>
            <person name="Adriana Vella"/>
            <person name="Wilfried Haerty"/>
        </authorList>
    </citation>
    <scope>NUCLEOTIDE SEQUENCE [LARGE SCALE GENOMIC DNA]</scope>
</reference>
<organism evidence="3 4">
    <name type="scientific">Xylocopa violacea</name>
    <name type="common">Violet carpenter bee</name>
    <name type="synonym">Apis violacea</name>
    <dbReference type="NCBI Taxonomy" id="135666"/>
    <lineage>
        <taxon>Eukaryota</taxon>
        <taxon>Metazoa</taxon>
        <taxon>Ecdysozoa</taxon>
        <taxon>Arthropoda</taxon>
        <taxon>Hexapoda</taxon>
        <taxon>Insecta</taxon>
        <taxon>Pterygota</taxon>
        <taxon>Neoptera</taxon>
        <taxon>Endopterygota</taxon>
        <taxon>Hymenoptera</taxon>
        <taxon>Apocrita</taxon>
        <taxon>Aculeata</taxon>
        <taxon>Apoidea</taxon>
        <taxon>Anthophila</taxon>
        <taxon>Apidae</taxon>
        <taxon>Xylocopa</taxon>
        <taxon>Xylocopa</taxon>
    </lineage>
</organism>